<feature type="transmembrane region" description="Helical" evidence="1">
    <location>
        <begin position="55"/>
        <end position="74"/>
    </location>
</feature>
<evidence type="ECO:0000259" key="2">
    <source>
        <dbReference type="Pfam" id="PF20151"/>
    </source>
</evidence>
<gene>
    <name evidence="3" type="ORF">WOLCODRAFT_159398</name>
</gene>
<keyword evidence="1" id="KW-1133">Transmembrane helix</keyword>
<keyword evidence="4" id="KW-1185">Reference proteome</keyword>
<organism evidence="3 4">
    <name type="scientific">Wolfiporia cocos (strain MD-104)</name>
    <name type="common">Brown rot fungus</name>
    <dbReference type="NCBI Taxonomy" id="742152"/>
    <lineage>
        <taxon>Eukaryota</taxon>
        <taxon>Fungi</taxon>
        <taxon>Dikarya</taxon>
        <taxon>Basidiomycota</taxon>
        <taxon>Agaricomycotina</taxon>
        <taxon>Agaricomycetes</taxon>
        <taxon>Polyporales</taxon>
        <taxon>Phaeolaceae</taxon>
        <taxon>Wolfiporia</taxon>
    </lineage>
</organism>
<evidence type="ECO:0000313" key="3">
    <source>
        <dbReference type="EMBL" id="PCH43998.1"/>
    </source>
</evidence>
<feature type="domain" description="DUF6533" evidence="2">
    <location>
        <begin position="25"/>
        <end position="69"/>
    </location>
</feature>
<protein>
    <recommendedName>
        <fullName evidence="2">DUF6533 domain-containing protein</fullName>
    </recommendedName>
</protein>
<dbReference type="Pfam" id="PF20151">
    <property type="entry name" value="DUF6533"/>
    <property type="match status" value="1"/>
</dbReference>
<evidence type="ECO:0000256" key="1">
    <source>
        <dbReference type="SAM" id="Phobius"/>
    </source>
</evidence>
<evidence type="ECO:0000313" key="4">
    <source>
        <dbReference type="Proteomes" id="UP000218811"/>
    </source>
</evidence>
<feature type="transmembrane region" description="Helical" evidence="1">
    <location>
        <begin position="25"/>
        <end position="43"/>
    </location>
</feature>
<reference evidence="3 4" key="1">
    <citation type="journal article" date="2012" name="Science">
        <title>The Paleozoic origin of enzymatic lignin decomposition reconstructed from 31 fungal genomes.</title>
        <authorList>
            <person name="Floudas D."/>
            <person name="Binder M."/>
            <person name="Riley R."/>
            <person name="Barry K."/>
            <person name="Blanchette R.A."/>
            <person name="Henrissat B."/>
            <person name="Martinez A.T."/>
            <person name="Otillar R."/>
            <person name="Spatafora J.W."/>
            <person name="Yadav J.S."/>
            <person name="Aerts A."/>
            <person name="Benoit I."/>
            <person name="Boyd A."/>
            <person name="Carlson A."/>
            <person name="Copeland A."/>
            <person name="Coutinho P.M."/>
            <person name="de Vries R.P."/>
            <person name="Ferreira P."/>
            <person name="Findley K."/>
            <person name="Foster B."/>
            <person name="Gaskell J."/>
            <person name="Glotzer D."/>
            <person name="Gorecki P."/>
            <person name="Heitman J."/>
            <person name="Hesse C."/>
            <person name="Hori C."/>
            <person name="Igarashi K."/>
            <person name="Jurgens J.A."/>
            <person name="Kallen N."/>
            <person name="Kersten P."/>
            <person name="Kohler A."/>
            <person name="Kuees U."/>
            <person name="Kumar T.K.A."/>
            <person name="Kuo A."/>
            <person name="LaButti K."/>
            <person name="Larrondo L.F."/>
            <person name="Lindquist E."/>
            <person name="Ling A."/>
            <person name="Lombard V."/>
            <person name="Lucas S."/>
            <person name="Lundell T."/>
            <person name="Martin R."/>
            <person name="McLaughlin D.J."/>
            <person name="Morgenstern I."/>
            <person name="Morin E."/>
            <person name="Murat C."/>
            <person name="Nagy L.G."/>
            <person name="Nolan M."/>
            <person name="Ohm R.A."/>
            <person name="Patyshakuliyeva A."/>
            <person name="Rokas A."/>
            <person name="Ruiz-Duenas F.J."/>
            <person name="Sabat G."/>
            <person name="Salamov A."/>
            <person name="Samejima M."/>
            <person name="Schmutz J."/>
            <person name="Slot J.C."/>
            <person name="St John F."/>
            <person name="Stenlid J."/>
            <person name="Sun H."/>
            <person name="Sun S."/>
            <person name="Syed K."/>
            <person name="Tsang A."/>
            <person name="Wiebenga A."/>
            <person name="Young D."/>
            <person name="Pisabarro A."/>
            <person name="Eastwood D.C."/>
            <person name="Martin F."/>
            <person name="Cullen D."/>
            <person name="Grigoriev I.V."/>
            <person name="Hibbett D.S."/>
        </authorList>
    </citation>
    <scope>NUCLEOTIDE SEQUENCE [LARGE SCALE GENOMIC DNA]</scope>
    <source>
        <strain evidence="3 4">MD-104</strain>
    </source>
</reference>
<keyword evidence="1" id="KW-0812">Transmembrane</keyword>
<dbReference type="OrthoDB" id="2745134at2759"/>
<dbReference type="Proteomes" id="UP000218811">
    <property type="component" value="Unassembled WGS sequence"/>
</dbReference>
<accession>A0A2H3K1K1</accession>
<sequence length="97" mass="10977">MSLSFANATETSDIDTVRTALTGDYFAISSSAVIFYECIITLDREISYVWKYRRTAATVLLLSNRCFLIIYALVQFPLEPLDDVGFSFRSLTADRKS</sequence>
<keyword evidence="1" id="KW-0472">Membrane</keyword>
<proteinExistence type="predicted"/>
<name>A0A2H3K1K1_WOLCO</name>
<dbReference type="AlphaFoldDB" id="A0A2H3K1K1"/>
<dbReference type="EMBL" id="KB468153">
    <property type="protein sequence ID" value="PCH43998.1"/>
    <property type="molecule type" value="Genomic_DNA"/>
</dbReference>
<dbReference type="InterPro" id="IPR045340">
    <property type="entry name" value="DUF6533"/>
</dbReference>